<dbReference type="Proteomes" id="UP000319627">
    <property type="component" value="Unassembled WGS sequence"/>
</dbReference>
<dbReference type="InterPro" id="IPR017880">
    <property type="entry name" value="KilA_N"/>
</dbReference>
<dbReference type="OrthoDB" id="5298460at2"/>
<dbReference type="InterPro" id="IPR018004">
    <property type="entry name" value="KilA/APSES_HTH"/>
</dbReference>
<proteinExistence type="predicted"/>
<feature type="domain" description="KilA-N" evidence="1">
    <location>
        <begin position="1"/>
        <end position="104"/>
    </location>
</feature>
<evidence type="ECO:0000313" key="3">
    <source>
        <dbReference type="Proteomes" id="UP000319627"/>
    </source>
</evidence>
<evidence type="ECO:0000259" key="1">
    <source>
        <dbReference type="PROSITE" id="PS51301"/>
    </source>
</evidence>
<dbReference type="AlphaFoldDB" id="A0A562HYI4"/>
<evidence type="ECO:0000313" key="2">
    <source>
        <dbReference type="EMBL" id="TWH63830.1"/>
    </source>
</evidence>
<organism evidence="2 3">
    <name type="scientific">Azomonas agilis</name>
    <dbReference type="NCBI Taxonomy" id="116849"/>
    <lineage>
        <taxon>Bacteria</taxon>
        <taxon>Pseudomonadati</taxon>
        <taxon>Pseudomonadota</taxon>
        <taxon>Gammaproteobacteria</taxon>
        <taxon>Pseudomonadales</taxon>
        <taxon>Pseudomonadaceae</taxon>
        <taxon>Azomonas</taxon>
    </lineage>
</organism>
<sequence>MNALIIAETTIRQDANGRYCLNDLHRAAGSEARHAPAQWLRNKQAKELTLELKEGLCKIAQAPVATINDGLNNGTYVCKELVYAYAMWISPAFNLKVIRTFDALQSVNLSAWQALQAVIAQEVESKIRAQLGSYLMIQRKREIHQLKARIEELEHEVQPLLPLH</sequence>
<dbReference type="Pfam" id="PF04383">
    <property type="entry name" value="KilA-N"/>
    <property type="match status" value="1"/>
</dbReference>
<gene>
    <name evidence="2" type="ORF">LX59_03081</name>
</gene>
<reference evidence="2 3" key="1">
    <citation type="submission" date="2019-07" db="EMBL/GenBank/DDBJ databases">
        <title>Genomic Encyclopedia of Type Strains, Phase I: the one thousand microbial genomes (KMG-I) project.</title>
        <authorList>
            <person name="Kyrpides N."/>
        </authorList>
    </citation>
    <scope>NUCLEOTIDE SEQUENCE [LARGE SCALE GENOMIC DNA]</scope>
    <source>
        <strain evidence="2 3">DSM 375</strain>
    </source>
</reference>
<accession>A0A562HYI4</accession>
<protein>
    <submittedName>
        <fullName evidence="2">KilA domain-containing protein</fullName>
    </submittedName>
</protein>
<dbReference type="SMART" id="SM01252">
    <property type="entry name" value="KilA-N"/>
    <property type="match status" value="1"/>
</dbReference>
<name>A0A562HYI4_9GAMM</name>
<comment type="caution">
    <text evidence="2">The sequence shown here is derived from an EMBL/GenBank/DDBJ whole genome shotgun (WGS) entry which is preliminary data.</text>
</comment>
<dbReference type="EMBL" id="VLKG01000018">
    <property type="protein sequence ID" value="TWH63830.1"/>
    <property type="molecule type" value="Genomic_DNA"/>
</dbReference>
<dbReference type="PROSITE" id="PS51301">
    <property type="entry name" value="KILA_N"/>
    <property type="match status" value="1"/>
</dbReference>
<dbReference type="RefSeq" id="WP_144573340.1">
    <property type="nucleotide sequence ID" value="NZ_VLKG01000018.1"/>
</dbReference>
<keyword evidence="3" id="KW-1185">Reference proteome</keyword>